<protein>
    <submittedName>
        <fullName evidence="4">Uncharacterized protein DUF4190</fullName>
    </submittedName>
</protein>
<feature type="compositionally biased region" description="Low complexity" evidence="1">
    <location>
        <begin position="1"/>
        <end position="12"/>
    </location>
</feature>
<accession>A0A660L8W1</accession>
<proteinExistence type="predicted"/>
<dbReference type="RefSeq" id="WP_121249111.1">
    <property type="nucleotide sequence ID" value="NZ_RBIL01000001.1"/>
</dbReference>
<evidence type="ECO:0000256" key="1">
    <source>
        <dbReference type="SAM" id="MobiDB-lite"/>
    </source>
</evidence>
<evidence type="ECO:0000259" key="3">
    <source>
        <dbReference type="Pfam" id="PF13828"/>
    </source>
</evidence>
<dbReference type="Pfam" id="PF13828">
    <property type="entry name" value="DUF4190"/>
    <property type="match status" value="1"/>
</dbReference>
<organism evidence="4 5">
    <name type="scientific">Solirubrobacter pauli</name>
    <dbReference type="NCBI Taxonomy" id="166793"/>
    <lineage>
        <taxon>Bacteria</taxon>
        <taxon>Bacillati</taxon>
        <taxon>Actinomycetota</taxon>
        <taxon>Thermoleophilia</taxon>
        <taxon>Solirubrobacterales</taxon>
        <taxon>Solirubrobacteraceae</taxon>
        <taxon>Solirubrobacter</taxon>
    </lineage>
</organism>
<sequence>MSEQWQQPQGQPQWGGGGQAPQSTSGKATAALVLGIVSILICPLICGIIGVIIGGQAKNEIDSSGGRLGGRGMAQAGVILSWIGIAWGVLIVILFIAGAISA</sequence>
<dbReference type="AlphaFoldDB" id="A0A660L8W1"/>
<comment type="caution">
    <text evidence="4">The sequence shown here is derived from an EMBL/GenBank/DDBJ whole genome shotgun (WGS) entry which is preliminary data.</text>
</comment>
<feature type="domain" description="DUF4190" evidence="3">
    <location>
        <begin position="28"/>
        <end position="90"/>
    </location>
</feature>
<keyword evidence="5" id="KW-1185">Reference proteome</keyword>
<dbReference type="EMBL" id="RBIL01000001">
    <property type="protein sequence ID" value="RKQ91472.1"/>
    <property type="molecule type" value="Genomic_DNA"/>
</dbReference>
<dbReference type="InterPro" id="IPR025241">
    <property type="entry name" value="DUF4190"/>
</dbReference>
<feature type="region of interest" description="Disordered" evidence="1">
    <location>
        <begin position="1"/>
        <end position="24"/>
    </location>
</feature>
<keyword evidence="2" id="KW-0472">Membrane</keyword>
<gene>
    <name evidence="4" type="ORF">C8N24_1294</name>
</gene>
<feature type="transmembrane region" description="Helical" evidence="2">
    <location>
        <begin position="30"/>
        <end position="55"/>
    </location>
</feature>
<name>A0A660L8W1_9ACTN</name>
<evidence type="ECO:0000313" key="4">
    <source>
        <dbReference type="EMBL" id="RKQ91472.1"/>
    </source>
</evidence>
<evidence type="ECO:0000313" key="5">
    <source>
        <dbReference type="Proteomes" id="UP000278962"/>
    </source>
</evidence>
<keyword evidence="2" id="KW-1133">Transmembrane helix</keyword>
<keyword evidence="2" id="KW-0812">Transmembrane</keyword>
<dbReference type="Proteomes" id="UP000278962">
    <property type="component" value="Unassembled WGS sequence"/>
</dbReference>
<reference evidence="4 5" key="1">
    <citation type="submission" date="2018-10" db="EMBL/GenBank/DDBJ databases">
        <title>Genomic Encyclopedia of Archaeal and Bacterial Type Strains, Phase II (KMG-II): from individual species to whole genera.</title>
        <authorList>
            <person name="Goeker M."/>
        </authorList>
    </citation>
    <scope>NUCLEOTIDE SEQUENCE [LARGE SCALE GENOMIC DNA]</scope>
    <source>
        <strain evidence="4 5">DSM 14954</strain>
    </source>
</reference>
<evidence type="ECO:0000256" key="2">
    <source>
        <dbReference type="SAM" id="Phobius"/>
    </source>
</evidence>
<feature type="transmembrane region" description="Helical" evidence="2">
    <location>
        <begin position="76"/>
        <end position="100"/>
    </location>
</feature>
<dbReference type="OrthoDB" id="3733716at2"/>